<comment type="caution">
    <text evidence="1">The sequence shown here is derived from an EMBL/GenBank/DDBJ whole genome shotgun (WGS) entry which is preliminary data.</text>
</comment>
<organism evidence="1 2">
    <name type="scientific">Candidatus Onthocola gallistercoris</name>
    <dbReference type="NCBI Taxonomy" id="2840876"/>
    <lineage>
        <taxon>Bacteria</taxon>
        <taxon>Bacillati</taxon>
        <taxon>Bacillota</taxon>
        <taxon>Bacilli</taxon>
        <taxon>Candidatus Onthocola</taxon>
    </lineage>
</organism>
<proteinExistence type="predicted"/>
<name>A0A9D1HI54_9FIRM</name>
<gene>
    <name evidence="1" type="ORF">IAB63_09040</name>
</gene>
<reference evidence="1" key="2">
    <citation type="journal article" date="2021" name="PeerJ">
        <title>Extensive microbial diversity within the chicken gut microbiome revealed by metagenomics and culture.</title>
        <authorList>
            <person name="Gilroy R."/>
            <person name="Ravi A."/>
            <person name="Getino M."/>
            <person name="Pursley I."/>
            <person name="Horton D.L."/>
            <person name="Alikhan N.F."/>
            <person name="Baker D."/>
            <person name="Gharbi K."/>
            <person name="Hall N."/>
            <person name="Watson M."/>
            <person name="Adriaenssens E.M."/>
            <person name="Foster-Nyarko E."/>
            <person name="Jarju S."/>
            <person name="Secka A."/>
            <person name="Antonio M."/>
            <person name="Oren A."/>
            <person name="Chaudhuri R.R."/>
            <person name="La Ragione R."/>
            <person name="Hildebrand F."/>
            <person name="Pallen M.J."/>
        </authorList>
    </citation>
    <scope>NUCLEOTIDE SEQUENCE</scope>
    <source>
        <strain evidence="1">CHK187-14744</strain>
    </source>
</reference>
<dbReference type="Proteomes" id="UP000824164">
    <property type="component" value="Unassembled WGS sequence"/>
</dbReference>
<sequence>MSTEHILIHEILSEHRDRMENLKKYYPFFKLQELSLNAFKDGRYESVDMGYVTMAVLRFFIEENNFKDMDVTYESYEKFMTELLQRDFDLPKSPDDKEFIQYLFDKICNEGRPFYYTYYDPEKKEKHRGRVRLIESHYQDGGIGYRITSEAVEFYLDTKETKDESKISIQQLLLEKMIRSRNYQGGVDVIRRINGEVRRLMSRKDEIVALLGRNIFEGVEALEEFSQTGLKWFDEEQRLFDSNLELVRKALKTTGGEETPVPEEIYLLNQELKNSMEQHRQLLAACTRLQVQADDMLAAAKRSRFRQAMDFRDLLGRSIRKDDIRTLEAMVAPLFSLNIKKTFSMERLDEMLQYPLEDNEKKESVSPGVLQDYEYEDEKEEQRIQYNMELLVKAFFDILSGRRKLTLKELHHLLVMRFTDNIERNGDYFAFLTHLSQKDEYDLDMVKDHPDTFLEDRMAAVLRKDKKKDYEGMRILLHFLPEEKIHLGEHTYMTNIEFERRGM</sequence>
<accession>A0A9D1HI54</accession>
<protein>
    <submittedName>
        <fullName evidence="1">Uncharacterized protein</fullName>
    </submittedName>
</protein>
<evidence type="ECO:0000313" key="2">
    <source>
        <dbReference type="Proteomes" id="UP000824164"/>
    </source>
</evidence>
<evidence type="ECO:0000313" key="1">
    <source>
        <dbReference type="EMBL" id="HIU03384.1"/>
    </source>
</evidence>
<dbReference type="EMBL" id="DVLT01000055">
    <property type="protein sequence ID" value="HIU03384.1"/>
    <property type="molecule type" value="Genomic_DNA"/>
</dbReference>
<reference evidence="1" key="1">
    <citation type="submission" date="2020-10" db="EMBL/GenBank/DDBJ databases">
        <authorList>
            <person name="Gilroy R."/>
        </authorList>
    </citation>
    <scope>NUCLEOTIDE SEQUENCE</scope>
    <source>
        <strain evidence="1">CHK187-14744</strain>
    </source>
</reference>
<dbReference type="AlphaFoldDB" id="A0A9D1HI54"/>